<dbReference type="AlphaFoldDB" id="A0A5Q2QE34"/>
<dbReference type="Pfam" id="PF13401">
    <property type="entry name" value="AAA_22"/>
    <property type="match status" value="1"/>
</dbReference>
<dbReference type="PANTHER" id="PTHR35894">
    <property type="entry name" value="GENERAL SECRETION PATHWAY PROTEIN A-RELATED"/>
    <property type="match status" value="1"/>
</dbReference>
<dbReference type="EMBL" id="CP045871">
    <property type="protein sequence ID" value="QGG80120.1"/>
    <property type="molecule type" value="Genomic_DNA"/>
</dbReference>
<dbReference type="PANTHER" id="PTHR35894:SF1">
    <property type="entry name" value="PHOSPHORIBULOKINASE _ URIDINE KINASE FAMILY"/>
    <property type="match status" value="1"/>
</dbReference>
<accession>A0A5Q2QE34</accession>
<proteinExistence type="predicted"/>
<sequence length="282" mass="31369">MYEQFYGLNANPFTLETDPKWLFLSETHRGALGMLEYAILQHSAFSVITGPIGSGKSTLAAKILEQIDESMNVAHLNFVHSDMGSMLAWILYGFGQDYESSNRITLYDRLKTFCQEQVKLSRRNVVLIDEAQNLTGPQLEEIRTIANLNFGSTQALQILFIGQPEFRDTLAAPALEQLRQRIAVDYSILPLSVRETDEYIGHRLTGAGCDYAIFGHGAVDFIHSMTGGTPRKINILCDTLLSYGYLDEVRIVDQDYAIEVMKDRSRSGMVALGIGATATAGR</sequence>
<feature type="domain" description="AAA+ ATPase" evidence="1">
    <location>
        <begin position="42"/>
        <end position="185"/>
    </location>
</feature>
<dbReference type="InterPro" id="IPR003593">
    <property type="entry name" value="AAA+_ATPase"/>
</dbReference>
<dbReference type="KEGG" id="llp:GH975_05840"/>
<gene>
    <name evidence="2" type="ORF">GH975_05840</name>
</gene>
<dbReference type="RefSeq" id="WP_153713624.1">
    <property type="nucleotide sequence ID" value="NZ_CP045871.1"/>
</dbReference>
<dbReference type="SUPFAM" id="SSF52540">
    <property type="entry name" value="P-loop containing nucleoside triphosphate hydrolases"/>
    <property type="match status" value="1"/>
</dbReference>
<protein>
    <submittedName>
        <fullName evidence="2">AAA family ATPase</fullName>
    </submittedName>
</protein>
<keyword evidence="3" id="KW-1185">Reference proteome</keyword>
<dbReference type="Gene3D" id="3.40.50.300">
    <property type="entry name" value="P-loop containing nucleotide triphosphate hydrolases"/>
    <property type="match status" value="1"/>
</dbReference>
<evidence type="ECO:0000313" key="3">
    <source>
        <dbReference type="Proteomes" id="UP000388235"/>
    </source>
</evidence>
<name>A0A5Q2QE34_9GAMM</name>
<reference evidence="2 3" key="1">
    <citation type="submission" date="2019-11" db="EMBL/GenBank/DDBJ databases">
        <authorList>
            <person name="Khan S.A."/>
            <person name="Jeon C.O."/>
            <person name="Chun B.H."/>
        </authorList>
    </citation>
    <scope>NUCLEOTIDE SEQUENCE [LARGE SCALE GENOMIC DNA]</scope>
    <source>
        <strain evidence="2 3">IMCC 1097</strain>
    </source>
</reference>
<evidence type="ECO:0000313" key="2">
    <source>
        <dbReference type="EMBL" id="QGG80120.1"/>
    </source>
</evidence>
<dbReference type="GO" id="GO:0016887">
    <property type="term" value="F:ATP hydrolysis activity"/>
    <property type="evidence" value="ECO:0007669"/>
    <property type="project" value="InterPro"/>
</dbReference>
<organism evidence="2 3">
    <name type="scientific">Litorivicinus lipolyticus</name>
    <dbReference type="NCBI Taxonomy" id="418701"/>
    <lineage>
        <taxon>Bacteria</taxon>
        <taxon>Pseudomonadati</taxon>
        <taxon>Pseudomonadota</taxon>
        <taxon>Gammaproteobacteria</taxon>
        <taxon>Oceanospirillales</taxon>
        <taxon>Litorivicinaceae</taxon>
        <taxon>Litorivicinus</taxon>
    </lineage>
</organism>
<dbReference type="InterPro" id="IPR052026">
    <property type="entry name" value="ExeA_AAA_ATPase_DNA-bind"/>
</dbReference>
<dbReference type="InterPro" id="IPR027417">
    <property type="entry name" value="P-loop_NTPase"/>
</dbReference>
<dbReference type="Proteomes" id="UP000388235">
    <property type="component" value="Chromosome"/>
</dbReference>
<dbReference type="SMART" id="SM00382">
    <property type="entry name" value="AAA"/>
    <property type="match status" value="1"/>
</dbReference>
<dbReference type="InterPro" id="IPR049945">
    <property type="entry name" value="AAA_22"/>
</dbReference>
<dbReference type="OrthoDB" id="9780149at2"/>
<evidence type="ECO:0000259" key="1">
    <source>
        <dbReference type="SMART" id="SM00382"/>
    </source>
</evidence>